<organism evidence="2 3">
    <name type="scientific">Nocardiopsis tropica</name>
    <dbReference type="NCBI Taxonomy" id="109330"/>
    <lineage>
        <taxon>Bacteria</taxon>
        <taxon>Bacillati</taxon>
        <taxon>Actinomycetota</taxon>
        <taxon>Actinomycetes</taxon>
        <taxon>Streptosporangiales</taxon>
        <taxon>Nocardiopsidaceae</taxon>
        <taxon>Nocardiopsis</taxon>
    </lineage>
</organism>
<evidence type="ECO:0008006" key="4">
    <source>
        <dbReference type="Google" id="ProtNLM"/>
    </source>
</evidence>
<sequence length="514" mass="56930">MPLPAEGSPWPPPRMQPTYDAMREADVWYTGNKKEIAEFYGRAVQRDRDRPSLQDRLWAQPRDLSQPERRIHVPIAGDIATASADLLFSEAPTVRHDDATTQARLDVLAEDGAAHMRYVESAELGAALGDSYLTAVWDRDVVPDRPILTSWAGDMAIPTIRYGRLVEVTFWREVERTGDTVLRLLERHAVETGAGLIEYGIYEGTSANLGRRIPLTAHEDAAHLDPVTDDQGRQPTDIPYLTATHIPNARPNRDHRGYLGRSDYGTGVYDLFDGADQTMTSWLRDIRLGQGRAAVTAGALQDLGEGKGAFFDVHQEIYDELAMPPGSEHGITVIQFQIRHEEHRATFDHILSSIARSCGYSPSTFGLAEDGGGRTATEVVDRKSRSNTSSGRKGLYWKPSLRRISQAWIALDAVHFNGGGNPTVAPTVELAPPERQSAESIARSLQMLRSAEVISDYLSVKMQHPEWRDTEVNEEVARLEQMRTTDADPWMDASTGLAGNQLDGAPPEDDPSDE</sequence>
<evidence type="ECO:0000256" key="1">
    <source>
        <dbReference type="SAM" id="MobiDB-lite"/>
    </source>
</evidence>
<dbReference type="EMBL" id="JAUUCC010000013">
    <property type="protein sequence ID" value="MEE2050319.1"/>
    <property type="molecule type" value="Genomic_DNA"/>
</dbReference>
<protein>
    <recommendedName>
        <fullName evidence="4">Phage portal protein</fullName>
    </recommendedName>
</protein>
<evidence type="ECO:0000313" key="2">
    <source>
        <dbReference type="EMBL" id="MEE2050319.1"/>
    </source>
</evidence>
<feature type="region of interest" description="Disordered" evidence="1">
    <location>
        <begin position="482"/>
        <end position="514"/>
    </location>
</feature>
<reference evidence="2 3" key="1">
    <citation type="submission" date="2023-07" db="EMBL/GenBank/DDBJ databases">
        <authorList>
            <person name="Girao M."/>
            <person name="Carvalho M.F."/>
        </authorList>
    </citation>
    <scope>NUCLEOTIDE SEQUENCE [LARGE SCALE GENOMIC DNA]</scope>
    <source>
        <strain evidence="2 3">66/93</strain>
    </source>
</reference>
<comment type="caution">
    <text evidence="2">The sequence shown here is derived from an EMBL/GenBank/DDBJ whole genome shotgun (WGS) entry which is preliminary data.</text>
</comment>
<gene>
    <name evidence="2" type="ORF">Q8A49_07405</name>
</gene>
<evidence type="ECO:0000313" key="3">
    <source>
        <dbReference type="Proteomes" id="UP001348641"/>
    </source>
</evidence>
<accession>A0ABU7KM04</accession>
<dbReference type="RefSeq" id="WP_330157544.1">
    <property type="nucleotide sequence ID" value="NZ_BAAAJA010000059.1"/>
</dbReference>
<name>A0ABU7KM04_9ACTN</name>
<proteinExistence type="predicted"/>
<dbReference type="Proteomes" id="UP001348641">
    <property type="component" value="Unassembled WGS sequence"/>
</dbReference>